<protein>
    <submittedName>
        <fullName evidence="2">Aldehyde oxidase GLOX1</fullName>
    </submittedName>
</protein>
<dbReference type="InterPro" id="IPR009880">
    <property type="entry name" value="Glyoxal_oxidase_N"/>
</dbReference>
<evidence type="ECO:0000313" key="2">
    <source>
        <dbReference type="EMBL" id="KAL0283061.1"/>
    </source>
</evidence>
<proteinExistence type="predicted"/>
<dbReference type="PANTHER" id="PTHR32208">
    <property type="entry name" value="SECRETED PROTEIN-RELATED"/>
    <property type="match status" value="1"/>
</dbReference>
<name>A0AAW2IML7_9LAMI</name>
<dbReference type="Pfam" id="PF07250">
    <property type="entry name" value="Glyoxal_oxid_N"/>
    <property type="match status" value="1"/>
</dbReference>
<evidence type="ECO:0000259" key="1">
    <source>
        <dbReference type="Pfam" id="PF07250"/>
    </source>
</evidence>
<organism evidence="2">
    <name type="scientific">Sesamum angustifolium</name>
    <dbReference type="NCBI Taxonomy" id="2727405"/>
    <lineage>
        <taxon>Eukaryota</taxon>
        <taxon>Viridiplantae</taxon>
        <taxon>Streptophyta</taxon>
        <taxon>Embryophyta</taxon>
        <taxon>Tracheophyta</taxon>
        <taxon>Spermatophyta</taxon>
        <taxon>Magnoliopsida</taxon>
        <taxon>eudicotyledons</taxon>
        <taxon>Gunneridae</taxon>
        <taxon>Pentapetalae</taxon>
        <taxon>asterids</taxon>
        <taxon>lamiids</taxon>
        <taxon>Lamiales</taxon>
        <taxon>Pedaliaceae</taxon>
        <taxon>Sesamum</taxon>
    </lineage>
</organism>
<dbReference type="PANTHER" id="PTHR32208:SF62">
    <property type="entry name" value="OXIDASE, PUTATIVE, EXPRESSED-RELATED"/>
    <property type="match status" value="1"/>
</dbReference>
<dbReference type="AlphaFoldDB" id="A0AAW2IML7"/>
<sequence length="169" mass="18219">MQQVFLGEEYNLPFLSQTNDPRIENNLYPFVFLNTDGNLFIFANNRAILFDYTNGVVVRNYPTIPGGDPRSYPSSGSAVLLPLRDLQGGANVTAEVLVCGGALKGSFTSANNGNFVGALNTCGRIRISDPNPKWVMETMPSARVMGHGVAKMTMYSSSTGHPQVLLGGI</sequence>
<comment type="caution">
    <text evidence="2">The sequence shown here is derived from an EMBL/GenBank/DDBJ whole genome shotgun (WGS) entry which is preliminary data.</text>
</comment>
<reference evidence="2" key="1">
    <citation type="submission" date="2020-06" db="EMBL/GenBank/DDBJ databases">
        <authorList>
            <person name="Li T."/>
            <person name="Hu X."/>
            <person name="Zhang T."/>
            <person name="Song X."/>
            <person name="Zhang H."/>
            <person name="Dai N."/>
            <person name="Sheng W."/>
            <person name="Hou X."/>
            <person name="Wei L."/>
        </authorList>
    </citation>
    <scope>NUCLEOTIDE SEQUENCE</scope>
    <source>
        <strain evidence="2">G01</strain>
        <tissue evidence="2">Leaf</tissue>
    </source>
</reference>
<accession>A0AAW2IML7</accession>
<feature type="domain" description="Glyoxal oxidase N-terminal" evidence="1">
    <location>
        <begin position="8"/>
        <end position="148"/>
    </location>
</feature>
<dbReference type="EMBL" id="JACGWK010001757">
    <property type="protein sequence ID" value="KAL0283061.1"/>
    <property type="molecule type" value="Genomic_DNA"/>
</dbReference>
<gene>
    <name evidence="2" type="ORF">Sangu_2913900</name>
</gene>
<dbReference type="InterPro" id="IPR037293">
    <property type="entry name" value="Gal_Oxidase_central_sf"/>
</dbReference>
<dbReference type="Gene3D" id="2.130.10.80">
    <property type="entry name" value="Galactose oxidase/kelch, beta-propeller"/>
    <property type="match status" value="1"/>
</dbReference>
<reference evidence="2" key="2">
    <citation type="journal article" date="2024" name="Plant">
        <title>Genomic evolution and insights into agronomic trait innovations of Sesamum species.</title>
        <authorList>
            <person name="Miao H."/>
            <person name="Wang L."/>
            <person name="Qu L."/>
            <person name="Liu H."/>
            <person name="Sun Y."/>
            <person name="Le M."/>
            <person name="Wang Q."/>
            <person name="Wei S."/>
            <person name="Zheng Y."/>
            <person name="Lin W."/>
            <person name="Duan Y."/>
            <person name="Cao H."/>
            <person name="Xiong S."/>
            <person name="Wang X."/>
            <person name="Wei L."/>
            <person name="Li C."/>
            <person name="Ma Q."/>
            <person name="Ju M."/>
            <person name="Zhao R."/>
            <person name="Li G."/>
            <person name="Mu C."/>
            <person name="Tian Q."/>
            <person name="Mei H."/>
            <person name="Zhang T."/>
            <person name="Gao T."/>
            <person name="Zhang H."/>
        </authorList>
    </citation>
    <scope>NUCLEOTIDE SEQUENCE</scope>
    <source>
        <strain evidence="2">G01</strain>
    </source>
</reference>